<dbReference type="Proteomes" id="UP000733611">
    <property type="component" value="Unassembled WGS sequence"/>
</dbReference>
<accession>A0A948TF44</accession>
<dbReference type="InterPro" id="IPR008258">
    <property type="entry name" value="Transglycosylase_SLT_dom_1"/>
</dbReference>
<organism evidence="3 4">
    <name type="scientific">Candidatus Anaerobiospirillum pullicola</name>
    <dbReference type="NCBI Taxonomy" id="2838451"/>
    <lineage>
        <taxon>Bacteria</taxon>
        <taxon>Pseudomonadati</taxon>
        <taxon>Pseudomonadota</taxon>
        <taxon>Gammaproteobacteria</taxon>
        <taxon>Aeromonadales</taxon>
        <taxon>Succinivibrionaceae</taxon>
        <taxon>Anaerobiospirillum</taxon>
    </lineage>
</organism>
<feature type="domain" description="Transglycosylase SLT" evidence="2">
    <location>
        <begin position="156"/>
        <end position="259"/>
    </location>
</feature>
<dbReference type="CDD" id="cd16894">
    <property type="entry name" value="MltD-like"/>
    <property type="match status" value="1"/>
</dbReference>
<dbReference type="Gene3D" id="1.10.530.10">
    <property type="match status" value="1"/>
</dbReference>
<dbReference type="InterPro" id="IPR023346">
    <property type="entry name" value="Lysozyme-like_dom_sf"/>
</dbReference>
<dbReference type="PANTHER" id="PTHR37423:SF2">
    <property type="entry name" value="MEMBRANE-BOUND LYTIC MUREIN TRANSGLYCOSYLASE C"/>
    <property type="match status" value="1"/>
</dbReference>
<proteinExistence type="inferred from homology"/>
<comment type="similarity">
    <text evidence="1">Belongs to the transglycosylase Slt family.</text>
</comment>
<sequence>MIKRTFVVFLSTLLLVLGLVGCSSENSGQKLALSSTVTAATDAQDSTEDSVQQVDTLTSAQAAATTESSETTAQNTAAVDGMSGAAALNPEAQARPQKLKEYGSLWQSDLFADSRFQLNIKLTPSEKKEAKILARSFESHMERAKPFMHYLLTELKARNLPVELAAIPLVESGFDLRARSHAGAHGPWQFTRQTGKSFGLEVSSNYDEFYDFVASTQASLDYLTHLHKELKRWDFALIAYNQGEFGVKRVIRRAKAAGITDLSVDKLSFSRMGRLYLKRVRAYADIMHHPEKYGVEHPEIEDREVFKQVQVAGRVNSMKKVAELSGADLQLLKTLNAGYLSDRLVSKKQRSILVPVENVAALEKALGIRAEVPFSGEGVAALATR</sequence>
<evidence type="ECO:0000313" key="4">
    <source>
        <dbReference type="Proteomes" id="UP000733611"/>
    </source>
</evidence>
<reference evidence="3" key="2">
    <citation type="submission" date="2021-04" db="EMBL/GenBank/DDBJ databases">
        <authorList>
            <person name="Gilroy R."/>
        </authorList>
    </citation>
    <scope>NUCLEOTIDE SEQUENCE</scope>
    <source>
        <strain evidence="3">378</strain>
    </source>
</reference>
<evidence type="ECO:0000259" key="2">
    <source>
        <dbReference type="Pfam" id="PF01464"/>
    </source>
</evidence>
<name>A0A948TF44_9GAMM</name>
<dbReference type="PROSITE" id="PS51257">
    <property type="entry name" value="PROKAR_LIPOPROTEIN"/>
    <property type="match status" value="1"/>
</dbReference>
<gene>
    <name evidence="3" type="ORF">H9847_02475</name>
</gene>
<reference evidence="3" key="1">
    <citation type="journal article" date="2021" name="PeerJ">
        <title>Extensive microbial diversity within the chicken gut microbiome revealed by metagenomics and culture.</title>
        <authorList>
            <person name="Gilroy R."/>
            <person name="Ravi A."/>
            <person name="Getino M."/>
            <person name="Pursley I."/>
            <person name="Horton D.L."/>
            <person name="Alikhan N.F."/>
            <person name="Baker D."/>
            <person name="Gharbi K."/>
            <person name="Hall N."/>
            <person name="Watson M."/>
            <person name="Adriaenssens E.M."/>
            <person name="Foster-Nyarko E."/>
            <person name="Jarju S."/>
            <person name="Secka A."/>
            <person name="Antonio M."/>
            <person name="Oren A."/>
            <person name="Chaudhuri R.R."/>
            <person name="La Ragione R."/>
            <person name="Hildebrand F."/>
            <person name="Pallen M.J."/>
        </authorList>
    </citation>
    <scope>NUCLEOTIDE SEQUENCE</scope>
    <source>
        <strain evidence="3">378</strain>
    </source>
</reference>
<comment type="caution">
    <text evidence="3">The sequence shown here is derived from an EMBL/GenBank/DDBJ whole genome shotgun (WGS) entry which is preliminary data.</text>
</comment>
<dbReference type="PANTHER" id="PTHR37423">
    <property type="entry name" value="SOLUBLE LYTIC MUREIN TRANSGLYCOSYLASE-RELATED"/>
    <property type="match status" value="1"/>
</dbReference>
<protein>
    <submittedName>
        <fullName evidence="3">Lytic transglycosylase domain-containing protein</fullName>
    </submittedName>
</protein>
<evidence type="ECO:0000256" key="1">
    <source>
        <dbReference type="ARBA" id="ARBA00007734"/>
    </source>
</evidence>
<dbReference type="AlphaFoldDB" id="A0A948TF44"/>
<dbReference type="Pfam" id="PF01464">
    <property type="entry name" value="SLT"/>
    <property type="match status" value="1"/>
</dbReference>
<dbReference type="SUPFAM" id="SSF53955">
    <property type="entry name" value="Lysozyme-like"/>
    <property type="match status" value="1"/>
</dbReference>
<dbReference type="EMBL" id="JAHLFE010000044">
    <property type="protein sequence ID" value="MBU3843725.1"/>
    <property type="molecule type" value="Genomic_DNA"/>
</dbReference>
<evidence type="ECO:0000313" key="3">
    <source>
        <dbReference type="EMBL" id="MBU3843725.1"/>
    </source>
</evidence>